<organism evidence="3 4">
    <name type="scientific">Actinomycetospora aurantiaca</name>
    <dbReference type="NCBI Taxonomy" id="3129233"/>
    <lineage>
        <taxon>Bacteria</taxon>
        <taxon>Bacillati</taxon>
        <taxon>Actinomycetota</taxon>
        <taxon>Actinomycetes</taxon>
        <taxon>Pseudonocardiales</taxon>
        <taxon>Pseudonocardiaceae</taxon>
        <taxon>Actinomycetospora</taxon>
    </lineage>
</organism>
<dbReference type="RefSeq" id="WP_337696056.1">
    <property type="nucleotide sequence ID" value="NZ_JBBEGN010000008.1"/>
</dbReference>
<dbReference type="InterPro" id="IPR036625">
    <property type="entry name" value="E3-bd_dom_sf"/>
</dbReference>
<dbReference type="SUPFAM" id="SSF52980">
    <property type="entry name" value="Restriction endonuclease-like"/>
    <property type="match status" value="1"/>
</dbReference>
<evidence type="ECO:0000313" key="3">
    <source>
        <dbReference type="EMBL" id="MEJ2869477.1"/>
    </source>
</evidence>
<dbReference type="InterPro" id="IPR055370">
    <property type="entry name" value="Lsr2_DNA-bd"/>
</dbReference>
<name>A0ABU8MQ84_9PSEU</name>
<sequence length="323" mass="35441">MAELLIARNPDPDSTLPFLLRVPTAGGLVFRTSGTWPRTKALFCYPVGGEEWPTEPDIVERVPLVSCSRNGAAIDVIADRRTERRSQIVHTRARGREMVFWQSPNTRKQARPQVRTPTARAAGTDGELEIVVDSHERYAYRFATQQVRLTKQALSCGDYGVVLGGRLVAAVERKSLSDLVTSLTNSTLRHAVAELATLPRAAVVVEERYSQVFASTYVRPAIVADQIAELAVRYPSVPIVFTETRGLAEEWTYRFLAAASSWARDEAVIGARIPGAESVLDGAGPAPEPTTAQVRAWARGAGLEVPDRGRLRPGVWEAYRAAH</sequence>
<evidence type="ECO:0000256" key="1">
    <source>
        <dbReference type="ARBA" id="ARBA00023125"/>
    </source>
</evidence>
<dbReference type="InterPro" id="IPR006166">
    <property type="entry name" value="ERCC4_domain"/>
</dbReference>
<dbReference type="EMBL" id="JBBEGN010000008">
    <property type="protein sequence ID" value="MEJ2869477.1"/>
    <property type="molecule type" value="Genomic_DNA"/>
</dbReference>
<dbReference type="SMART" id="SM00891">
    <property type="entry name" value="ERCC4"/>
    <property type="match status" value="1"/>
</dbReference>
<dbReference type="Pfam" id="PF02732">
    <property type="entry name" value="ERCC4"/>
    <property type="match status" value="1"/>
</dbReference>
<keyword evidence="1" id="KW-0238">DNA-binding</keyword>
<evidence type="ECO:0000313" key="4">
    <source>
        <dbReference type="Proteomes" id="UP001385809"/>
    </source>
</evidence>
<comment type="caution">
    <text evidence="3">The sequence shown here is derived from an EMBL/GenBank/DDBJ whole genome shotgun (WGS) entry which is preliminary data.</text>
</comment>
<evidence type="ECO:0000259" key="2">
    <source>
        <dbReference type="SMART" id="SM00891"/>
    </source>
</evidence>
<dbReference type="Proteomes" id="UP001385809">
    <property type="component" value="Unassembled WGS sequence"/>
</dbReference>
<gene>
    <name evidence="3" type="ORF">WCD74_16995</name>
</gene>
<dbReference type="Gene3D" id="3.40.50.10130">
    <property type="match status" value="1"/>
</dbReference>
<keyword evidence="4" id="KW-1185">Reference proteome</keyword>
<feature type="domain" description="ERCC4" evidence="2">
    <location>
        <begin position="129"/>
        <end position="209"/>
    </location>
</feature>
<dbReference type="Pfam" id="PF23359">
    <property type="entry name" value="Lsr2_DNA-bd"/>
    <property type="match status" value="1"/>
</dbReference>
<proteinExistence type="predicted"/>
<dbReference type="InterPro" id="IPR011335">
    <property type="entry name" value="Restrct_endonuc-II-like"/>
</dbReference>
<reference evidence="3 4" key="1">
    <citation type="submission" date="2024-03" db="EMBL/GenBank/DDBJ databases">
        <title>Actinomycetospora sp. OC33-EN08, a novel actinomycete isolated from wild orchid (Aerides multiflora).</title>
        <authorList>
            <person name="Suriyachadkun C."/>
        </authorList>
    </citation>
    <scope>NUCLEOTIDE SEQUENCE [LARGE SCALE GENOMIC DNA]</scope>
    <source>
        <strain evidence="3 4">OC33-EN08</strain>
    </source>
</reference>
<accession>A0ABU8MQ84</accession>
<protein>
    <submittedName>
        <fullName evidence="3">ERCC4 domain-containing protein</fullName>
    </submittedName>
</protein>
<dbReference type="Gene3D" id="4.10.320.10">
    <property type="entry name" value="E3-binding domain"/>
    <property type="match status" value="1"/>
</dbReference>